<dbReference type="PROSITE" id="PS50297">
    <property type="entry name" value="ANK_REP_REGION"/>
    <property type="match status" value="8"/>
</dbReference>
<dbReference type="Pfam" id="PF00612">
    <property type="entry name" value="IQ"/>
    <property type="match status" value="2"/>
</dbReference>
<gene>
    <name evidence="5" type="primary">Invs</name>
</gene>
<feature type="compositionally biased region" description="Basic residues" evidence="4">
    <location>
        <begin position="1205"/>
        <end position="1216"/>
    </location>
</feature>
<name>A0A6F9DEI9_9ASCI</name>
<feature type="region of interest" description="Disordered" evidence="4">
    <location>
        <begin position="99"/>
        <end position="144"/>
    </location>
</feature>
<feature type="compositionally biased region" description="Basic and acidic residues" evidence="4">
    <location>
        <begin position="906"/>
        <end position="925"/>
    </location>
</feature>
<feature type="region of interest" description="Disordered" evidence="4">
    <location>
        <begin position="812"/>
        <end position="936"/>
    </location>
</feature>
<feature type="compositionally biased region" description="Polar residues" evidence="4">
    <location>
        <begin position="1423"/>
        <end position="1433"/>
    </location>
</feature>
<feature type="compositionally biased region" description="Polar residues" evidence="4">
    <location>
        <begin position="1067"/>
        <end position="1078"/>
    </location>
</feature>
<reference evidence="5" key="1">
    <citation type="submission" date="2020-04" db="EMBL/GenBank/DDBJ databases">
        <authorList>
            <person name="Neveu A P."/>
        </authorList>
    </citation>
    <scope>NUCLEOTIDE SEQUENCE</scope>
    <source>
        <tissue evidence="5">Whole embryo</tissue>
    </source>
</reference>
<sequence length="1651" mass="183995">MNFFRKLRKTNVTVLDDTAANAETVANSSGRSSSGLRRSGAISATNGYHDSETKLFVEAPIASTEQNFLRPAQVSNNQGYAQTDPIDMSATAAVRLQPDIISNDPPHSSAHVQFNTNNSTNNYSISANQNHTPSTNSDPPDENKVNRLMSLYAAIIRGEKSEVKKLLTANPDLLEAPDNFGRTALMYCVLADRLECAKLLLKMKCKLDQVDKAGRSALHLAAHKASYKFLELLHDRGGNIEIKDNDGQTPLHLTTRNRHARCLDFLLKRLTPGMVDVTDSQNRTALHWSAAFNNADYVKQLIKHDSNIAMPDAEGKTPLHWAANTHDNSAVATIKVILEYASSVLNWQDYDGRTALHFAVAHENVAAVDYLLKFEPETCEVDRLDNSFRTPLHWAAQLGNTQIVKSLLSVGAKNSITDSNGATPLLYAALNNHSDVILKMIEHDVNILEQADIEGRSALMWAAGKGATDVIQTLLALQNPSANLEKKFTDETLEFLKTTSKAVHENSKLKQAVDINRTDNKSNTALHMAAWNGHAHSAELLLRNGGRHDLQNNMRHTALFGACEKGHLNVVKHLLDYNASIRLTDNEERSPLHWAALGGHAEVCDLLIKKGLDPDLRDSYQRSPLHCAAFGGFINCMNLLLENRANVDLQDKEGLSALHWAAQSGQLDATKLLFQCSAFPNLMEFTEERLTPLDHALLNERDEVAQYLIEQGALSSETIRDIAAARIQACFKGFRVRKNFLRRKNLLMKHEMLRNKKGKRRPNNAEILEHLNGVSEEIVPKSPNADSAFADSLYSGDGSRQDQSEENLFEARTIKSTTNFIEKNEPDTLNPSTSDSSDHSSESAFAHGQQNEDPTVFVVPEIKIQKYPPSTPPPDNNAETNEEKDAAISDTENQDQENIESLPAVTHHEEEVDAKIDKDQVESSKDPVSIPEETPAIIVVESTKDPVLLVENEPPTPEVESTKDSVSLLDKDPSITDSQHEPLEVHQMPTVSAEPSSDDMLITDGHLSPNETTQTCDLLNKEVEVQQLKENGQTSPTNSAKEDSTSPAISRTSPDVKIDQSEVRPEPQTTPALQSKTDTSAKEAAEEKVPQKKPRKKKRKQKVTLPLDAATESLPQTSQALEKSENAPEHQDNELHLKENKVACQNVESPVQSHATNVNTEFTGKQAMPDDAQESPPLVSEEKIEQNGDENLKAKKPVNLEQKQTKRKDHKKKRKQKTENADPTLSTMQNLGLGDNEEILIQSVSGLAYKGDSAEPALSLHDSAIAMPTLELDPKSELSLSEYIESLMLLSPGERKALSTLQKNRKYAFKRANAAATTIQRAWRRYYKAKYPNKQKQKPKKRVKTKLPSKPTQDLETTKKSGDKTATSNNTKPHTIKYQVTRVNTTSATTSDIASETNTKEAETVVDPKFSVKVSKKKRPHTSHVSQISSSEELAQPTGLEMHEKRTGNNESCKTSLDSGLFPHATEIRKTKKMRPKTEHRARRSKLVFASQVDNSDDRLEQLCKIYGQTLVLQDVYYPTEHKAPKTRFRTVPAPSMRPKTSRAVAQSYHFQDEYDFMESVHMHDPITAVQTQEWKSSSTKKLKRNGSLQKSKATSIRARTAKKYRFQESEVASMPVQWQKIYSELKRTSMRKPGNAVPTRFSYNMRSSNF</sequence>
<evidence type="ECO:0000256" key="3">
    <source>
        <dbReference type="PROSITE-ProRule" id="PRU00023"/>
    </source>
</evidence>
<feature type="repeat" description="ANK" evidence="3">
    <location>
        <begin position="521"/>
        <end position="553"/>
    </location>
</feature>
<dbReference type="Pfam" id="PF13637">
    <property type="entry name" value="Ank_4"/>
    <property type="match status" value="1"/>
</dbReference>
<feature type="compositionally biased region" description="Polar residues" evidence="4">
    <location>
        <begin position="1028"/>
        <end position="1053"/>
    </location>
</feature>
<feature type="compositionally biased region" description="Basic and acidic residues" evidence="4">
    <location>
        <begin position="1054"/>
        <end position="1065"/>
    </location>
</feature>
<feature type="compositionally biased region" description="Basic and acidic residues" evidence="4">
    <location>
        <begin position="1180"/>
        <end position="1193"/>
    </location>
</feature>
<feature type="repeat" description="ANK" evidence="3">
    <location>
        <begin position="587"/>
        <end position="619"/>
    </location>
</feature>
<dbReference type="EMBL" id="LR786012">
    <property type="protein sequence ID" value="CAB3256533.1"/>
    <property type="molecule type" value="mRNA"/>
</dbReference>
<evidence type="ECO:0000256" key="2">
    <source>
        <dbReference type="ARBA" id="ARBA00023043"/>
    </source>
</evidence>
<keyword evidence="1" id="KW-0677">Repeat</keyword>
<protein>
    <submittedName>
        <fullName evidence="5">Inversin-like</fullName>
    </submittedName>
</protein>
<keyword evidence="2 3" id="KW-0040">ANK repeat</keyword>
<feature type="compositionally biased region" description="Basic and acidic residues" evidence="4">
    <location>
        <begin position="1122"/>
        <end position="1141"/>
    </location>
</feature>
<feature type="repeat" description="ANK" evidence="3">
    <location>
        <begin position="554"/>
        <end position="586"/>
    </location>
</feature>
<dbReference type="InterPro" id="IPR050889">
    <property type="entry name" value="Dendritic_Spine_Reg/Scaffold"/>
</dbReference>
<feature type="region of interest" description="Disordered" evidence="4">
    <location>
        <begin position="949"/>
        <end position="1230"/>
    </location>
</feature>
<feature type="region of interest" description="Disordered" evidence="4">
    <location>
        <begin position="26"/>
        <end position="45"/>
    </location>
</feature>
<evidence type="ECO:0000313" key="5">
    <source>
        <dbReference type="EMBL" id="CAB3256533.1"/>
    </source>
</evidence>
<feature type="repeat" description="ANK" evidence="3">
    <location>
        <begin position="281"/>
        <end position="313"/>
    </location>
</feature>
<feature type="repeat" description="ANK" evidence="3">
    <location>
        <begin position="314"/>
        <end position="344"/>
    </location>
</feature>
<feature type="repeat" description="ANK" evidence="3">
    <location>
        <begin position="420"/>
        <end position="452"/>
    </location>
</feature>
<dbReference type="Pfam" id="PF12796">
    <property type="entry name" value="Ank_2"/>
    <property type="match status" value="4"/>
</dbReference>
<feature type="compositionally biased region" description="Polar residues" evidence="4">
    <location>
        <begin position="129"/>
        <end position="138"/>
    </location>
</feature>
<feature type="compositionally biased region" description="Polar residues" evidence="4">
    <location>
        <begin position="1221"/>
        <end position="1230"/>
    </location>
</feature>
<dbReference type="PROSITE" id="PS50096">
    <property type="entry name" value="IQ"/>
    <property type="match status" value="1"/>
</dbReference>
<dbReference type="PROSITE" id="PS50088">
    <property type="entry name" value="ANK_REPEAT"/>
    <property type="match status" value="12"/>
</dbReference>
<feature type="compositionally biased region" description="Low complexity" evidence="4">
    <location>
        <begin position="115"/>
        <end position="128"/>
    </location>
</feature>
<accession>A0A6F9DEI9</accession>
<dbReference type="PANTHER" id="PTHR24166:SF48">
    <property type="entry name" value="PROTEIN VAPYRIN"/>
    <property type="match status" value="1"/>
</dbReference>
<feature type="compositionally biased region" description="Low complexity" evidence="4">
    <location>
        <begin position="28"/>
        <end position="40"/>
    </location>
</feature>
<dbReference type="CDD" id="cd23767">
    <property type="entry name" value="IQCD"/>
    <property type="match status" value="1"/>
</dbReference>
<feature type="region of interest" description="Disordered" evidence="4">
    <location>
        <begin position="1329"/>
        <end position="1377"/>
    </location>
</feature>
<dbReference type="Gene3D" id="1.25.40.20">
    <property type="entry name" value="Ankyrin repeat-containing domain"/>
    <property type="match status" value="6"/>
</dbReference>
<dbReference type="InterPro" id="IPR002110">
    <property type="entry name" value="Ankyrin_rpt"/>
</dbReference>
<feature type="repeat" description="ANK" evidence="3">
    <location>
        <begin position="246"/>
        <end position="269"/>
    </location>
</feature>
<feature type="compositionally biased region" description="Basic and acidic residues" evidence="4">
    <location>
        <begin position="969"/>
        <end position="984"/>
    </location>
</feature>
<feature type="compositionally biased region" description="Basic residues" evidence="4">
    <location>
        <begin position="1091"/>
        <end position="1102"/>
    </location>
</feature>
<evidence type="ECO:0000256" key="1">
    <source>
        <dbReference type="ARBA" id="ARBA00022737"/>
    </source>
</evidence>
<dbReference type="SMART" id="SM00015">
    <property type="entry name" value="IQ"/>
    <property type="match status" value="2"/>
</dbReference>
<dbReference type="SUPFAM" id="SSF48403">
    <property type="entry name" value="Ankyrin repeat"/>
    <property type="match status" value="2"/>
</dbReference>
<feature type="compositionally biased region" description="Polar residues" evidence="4">
    <location>
        <begin position="1364"/>
        <end position="1373"/>
    </location>
</feature>
<feature type="region of interest" description="Disordered" evidence="4">
    <location>
        <begin position="1415"/>
        <end position="1438"/>
    </location>
</feature>
<feature type="repeat" description="ANK" evidence="3">
    <location>
        <begin position="620"/>
        <end position="652"/>
    </location>
</feature>
<feature type="repeat" description="ANK" evidence="3">
    <location>
        <begin position="213"/>
        <end position="245"/>
    </location>
</feature>
<dbReference type="Pfam" id="PF00023">
    <property type="entry name" value="Ank"/>
    <property type="match status" value="2"/>
</dbReference>
<feature type="compositionally biased region" description="Basic residues" evidence="4">
    <location>
        <begin position="1329"/>
        <end position="1347"/>
    </location>
</feature>
<feature type="compositionally biased region" description="Polar residues" evidence="4">
    <location>
        <begin position="1146"/>
        <end position="1163"/>
    </location>
</feature>
<dbReference type="PANTHER" id="PTHR24166">
    <property type="entry name" value="ROLLING PEBBLES, ISOFORM B"/>
    <property type="match status" value="1"/>
</dbReference>
<proteinExistence type="evidence at transcript level"/>
<dbReference type="InterPro" id="IPR000048">
    <property type="entry name" value="IQ_motif_EF-hand-BS"/>
</dbReference>
<feature type="repeat" description="ANK" evidence="3">
    <location>
        <begin position="351"/>
        <end position="383"/>
    </location>
</feature>
<organism evidence="5">
    <name type="scientific">Phallusia mammillata</name>
    <dbReference type="NCBI Taxonomy" id="59560"/>
    <lineage>
        <taxon>Eukaryota</taxon>
        <taxon>Metazoa</taxon>
        <taxon>Chordata</taxon>
        <taxon>Tunicata</taxon>
        <taxon>Ascidiacea</taxon>
        <taxon>Phlebobranchia</taxon>
        <taxon>Ascidiidae</taxon>
        <taxon>Phallusia</taxon>
    </lineage>
</organism>
<dbReference type="InterPro" id="IPR036770">
    <property type="entry name" value="Ankyrin_rpt-contain_sf"/>
</dbReference>
<feature type="compositionally biased region" description="Polar residues" evidence="4">
    <location>
        <begin position="814"/>
        <end position="831"/>
    </location>
</feature>
<feature type="repeat" description="ANK" evidence="3">
    <location>
        <begin position="653"/>
        <end position="685"/>
    </location>
</feature>
<dbReference type="SMART" id="SM00248">
    <property type="entry name" value="ANK"/>
    <property type="match status" value="16"/>
</dbReference>
<evidence type="ECO:0000256" key="4">
    <source>
        <dbReference type="SAM" id="MobiDB-lite"/>
    </source>
</evidence>
<feature type="repeat" description="ANK" evidence="3">
    <location>
        <begin position="387"/>
        <end position="419"/>
    </location>
</feature>
<feature type="compositionally biased region" description="Basic and acidic residues" evidence="4">
    <location>
        <begin position="1079"/>
        <end position="1090"/>
    </location>
</feature>